<dbReference type="PATRIC" id="fig|1166016.3.peg.482"/>
<dbReference type="AlphaFoldDB" id="A0A0H3I434"/>
<organism evidence="1 2">
    <name type="scientific">Pectobacterium parmentieri</name>
    <dbReference type="NCBI Taxonomy" id="1905730"/>
    <lineage>
        <taxon>Bacteria</taxon>
        <taxon>Pseudomonadati</taxon>
        <taxon>Pseudomonadota</taxon>
        <taxon>Gammaproteobacteria</taxon>
        <taxon>Enterobacterales</taxon>
        <taxon>Pectobacteriaceae</taxon>
        <taxon>Pectobacterium</taxon>
    </lineage>
</organism>
<proteinExistence type="predicted"/>
<name>A0A0H3I434_PECPM</name>
<evidence type="ECO:0000313" key="1">
    <source>
        <dbReference type="EMBL" id="AFI88605.1"/>
    </source>
</evidence>
<dbReference type="KEGG" id="pec:W5S_0479"/>
<evidence type="ECO:0000313" key="2">
    <source>
        <dbReference type="Proteomes" id="UP000008044"/>
    </source>
</evidence>
<dbReference type="Proteomes" id="UP000008044">
    <property type="component" value="Chromosome"/>
</dbReference>
<accession>A0A0H3I434</accession>
<dbReference type="EMBL" id="CP003415">
    <property type="protein sequence ID" value="AFI88605.1"/>
    <property type="molecule type" value="Genomic_DNA"/>
</dbReference>
<reference evidence="1 2" key="1">
    <citation type="journal article" date="2012" name="J. Bacteriol.">
        <title>Genome sequence of Pectobacterium sp. strain SCC3193.</title>
        <authorList>
            <person name="Koskinen J.P."/>
            <person name="Laine P."/>
            <person name="Niemi O."/>
            <person name="Nykyri J."/>
            <person name="Harjunpaa H."/>
            <person name="Auvinen P."/>
            <person name="Paulin L."/>
            <person name="Pirhonen M."/>
            <person name="Palva T."/>
            <person name="Holm L."/>
        </authorList>
    </citation>
    <scope>NUCLEOTIDE SEQUENCE [LARGE SCALE GENOMIC DNA]</scope>
    <source>
        <strain evidence="1 2">SCC3193</strain>
    </source>
</reference>
<dbReference type="eggNOG" id="ENOG5033AWQ">
    <property type="taxonomic scope" value="Bacteria"/>
</dbReference>
<dbReference type="STRING" id="1905730.W5S_0479"/>
<dbReference type="HOGENOM" id="CLU_920854_0_0_6"/>
<dbReference type="RefSeq" id="WP_014698620.1">
    <property type="nucleotide sequence ID" value="NC_017845.1"/>
</dbReference>
<protein>
    <submittedName>
        <fullName evidence="1">Cytoplasmic protein</fullName>
    </submittedName>
</protein>
<gene>
    <name evidence="1" type="ordered locus">W5S_0479</name>
</gene>
<sequence length="302" mass="33686">MISKTKSRLDKSLNSVKQWAQEASPVRGHRLTAYLSGEGKLILANTDLFDYGMSKVDQSLLAAIDGAHGDANKHMAHAFTRMILANMFDIREMKGTDRRIAGNLDTETHLMLGAIAIGRPELVQPHYQTVLDGVDGGYGVHDGHNLPLGTTLRYAAFGLTIIGDWLGKPLDLDKHALPRDPAWDQLVAHWREPDPEKFLPILLTACDTHIERIALTEREDDTGQFEFGSVFLAVHPTEILAVLRLREIIGLMNPAHIDHPLMQTPYAAITCQPDEVTERDELLDRFLEVVRQRDPQVLPSGL</sequence>